<evidence type="ECO:0000256" key="1">
    <source>
        <dbReference type="ARBA" id="ARBA00008779"/>
    </source>
</evidence>
<protein>
    <submittedName>
        <fullName evidence="6">N-acetylgalactosamine 6-sulfate sulfatase</fullName>
        <ecNumber evidence="6">3.1.6.1</ecNumber>
    </submittedName>
</protein>
<dbReference type="GO" id="GO:0004065">
    <property type="term" value="F:arylsulfatase activity"/>
    <property type="evidence" value="ECO:0007669"/>
    <property type="project" value="UniProtKB-EC"/>
</dbReference>
<dbReference type="EC" id="3.1.6.1" evidence="6"/>
<dbReference type="InterPro" id="IPR000917">
    <property type="entry name" value="Sulfatase_N"/>
</dbReference>
<keyword evidence="2" id="KW-0479">Metal-binding</keyword>
<gene>
    <name evidence="6" type="ORF">ERS852407_04820</name>
</gene>
<dbReference type="SUPFAM" id="SSF53649">
    <property type="entry name" value="Alkaline phosphatase-like"/>
    <property type="match status" value="1"/>
</dbReference>
<accession>A0A174K426</accession>
<dbReference type="EMBL" id="CYZE01000017">
    <property type="protein sequence ID" value="CUP05591.1"/>
    <property type="molecule type" value="Genomic_DNA"/>
</dbReference>
<evidence type="ECO:0000313" key="6">
    <source>
        <dbReference type="EMBL" id="CUP05591.1"/>
    </source>
</evidence>
<name>A0A174K426_9FIRM</name>
<dbReference type="GO" id="GO:0046872">
    <property type="term" value="F:metal ion binding"/>
    <property type="evidence" value="ECO:0007669"/>
    <property type="project" value="UniProtKB-KW"/>
</dbReference>
<evidence type="ECO:0000313" key="7">
    <source>
        <dbReference type="Proteomes" id="UP000095651"/>
    </source>
</evidence>
<dbReference type="AlphaFoldDB" id="A0A174K426"/>
<dbReference type="InterPro" id="IPR024607">
    <property type="entry name" value="Sulfatase_CS"/>
</dbReference>
<organism evidence="6 7">
    <name type="scientific">Hungatella hathewayi</name>
    <dbReference type="NCBI Taxonomy" id="154046"/>
    <lineage>
        <taxon>Bacteria</taxon>
        <taxon>Bacillati</taxon>
        <taxon>Bacillota</taxon>
        <taxon>Clostridia</taxon>
        <taxon>Lachnospirales</taxon>
        <taxon>Lachnospiraceae</taxon>
        <taxon>Hungatella</taxon>
    </lineage>
</organism>
<evidence type="ECO:0000256" key="4">
    <source>
        <dbReference type="ARBA" id="ARBA00022837"/>
    </source>
</evidence>
<comment type="similarity">
    <text evidence="1">Belongs to the sulfatase family.</text>
</comment>
<keyword evidence="4" id="KW-0106">Calcium</keyword>
<dbReference type="RefSeq" id="WP_055659034.1">
    <property type="nucleotide sequence ID" value="NZ_CABIXC010000017.1"/>
</dbReference>
<evidence type="ECO:0000256" key="2">
    <source>
        <dbReference type="ARBA" id="ARBA00022723"/>
    </source>
</evidence>
<dbReference type="InterPro" id="IPR050738">
    <property type="entry name" value="Sulfatase"/>
</dbReference>
<proteinExistence type="inferred from homology"/>
<feature type="domain" description="Sulfatase N-terminal" evidence="5">
    <location>
        <begin position="5"/>
        <end position="341"/>
    </location>
</feature>
<dbReference type="Pfam" id="PF00884">
    <property type="entry name" value="Sulfatase"/>
    <property type="match status" value="1"/>
</dbReference>
<keyword evidence="3 6" id="KW-0378">Hydrolase</keyword>
<sequence>MDRKPNIIFFFSDQQRWDTAGCYGQRMPVTPNLDRMAEAGVCFENAFTCQPVCGPARACLQTGRYATELGCYRNNIALPQGEMTLAHYLKKAGYRSGYVGKWHLASTGGDSNEPLEPGVEYVCRGVPKERRGGYDDYWVASDVLEATSHGYGGFLFDAENRRVEFEGYRTDGVTGFALDYMRTWDKNQPYFLFLSHIEPHHQNDHRRFEGPKGSKEQFAGFDAPKDLASAPGDWGSDWQTQYPDYLGCCSRLDYNLGRVLACVKEIGLEDDTVIIYASDHGSHFKTRTVEYKRSCHDGSIHIPLVIYGKDASGTSFLGGKRERGLVSLIDLPSTILTMAGVTVPECMKGRPIQELLDEKKREKWQNEVFLQISESQVGRCIRTERWKYSVRAYDRKPWLDAGADTYREEYLYDLEQDPDELVNLVCSPEHEAVRTEMKTRLIRRMAEAGEREPVILPSFGHTTISLGVLAVLEDLVCHPFTSEMMKELLPEGMVESEGWERVRKMRVKEAAETVLTLGGQEFTDRLLEEMEKLEFGWRQETGE</sequence>
<dbReference type="Gene3D" id="3.40.720.10">
    <property type="entry name" value="Alkaline Phosphatase, subunit A"/>
    <property type="match status" value="1"/>
</dbReference>
<dbReference type="PANTHER" id="PTHR42693:SF53">
    <property type="entry name" value="ENDO-4-O-SULFATASE"/>
    <property type="match status" value="1"/>
</dbReference>
<evidence type="ECO:0000256" key="3">
    <source>
        <dbReference type="ARBA" id="ARBA00022801"/>
    </source>
</evidence>
<dbReference type="Proteomes" id="UP000095651">
    <property type="component" value="Unassembled WGS sequence"/>
</dbReference>
<dbReference type="PROSITE" id="PS00149">
    <property type="entry name" value="SULFATASE_2"/>
    <property type="match status" value="1"/>
</dbReference>
<reference evidence="6 7" key="1">
    <citation type="submission" date="2015-09" db="EMBL/GenBank/DDBJ databases">
        <authorList>
            <consortium name="Pathogen Informatics"/>
        </authorList>
    </citation>
    <scope>NUCLEOTIDE SEQUENCE [LARGE SCALE GENOMIC DNA]</scope>
    <source>
        <strain evidence="6 7">2789STDY5608850</strain>
    </source>
</reference>
<dbReference type="InterPro" id="IPR017850">
    <property type="entry name" value="Alkaline_phosphatase_core_sf"/>
</dbReference>
<dbReference type="CDD" id="cd16152">
    <property type="entry name" value="sulfatase_like"/>
    <property type="match status" value="1"/>
</dbReference>
<evidence type="ECO:0000259" key="5">
    <source>
        <dbReference type="Pfam" id="PF00884"/>
    </source>
</evidence>
<dbReference type="PANTHER" id="PTHR42693">
    <property type="entry name" value="ARYLSULFATASE FAMILY MEMBER"/>
    <property type="match status" value="1"/>
</dbReference>